<dbReference type="Proteomes" id="UP000649799">
    <property type="component" value="Unassembled WGS sequence"/>
</dbReference>
<organism evidence="1 2">
    <name type="scientific">Cyclobacterium plantarum</name>
    <dbReference type="NCBI Taxonomy" id="2716263"/>
    <lineage>
        <taxon>Bacteria</taxon>
        <taxon>Pseudomonadati</taxon>
        <taxon>Bacteroidota</taxon>
        <taxon>Cytophagia</taxon>
        <taxon>Cytophagales</taxon>
        <taxon>Cyclobacteriaceae</taxon>
        <taxon>Cyclobacterium</taxon>
    </lineage>
</organism>
<evidence type="ECO:0000313" key="1">
    <source>
        <dbReference type="EMBL" id="NHE59270.1"/>
    </source>
</evidence>
<gene>
    <name evidence="1" type="ORF">G9Q97_20870</name>
</gene>
<comment type="caution">
    <text evidence="1">The sequence shown here is derived from an EMBL/GenBank/DDBJ whole genome shotgun (WGS) entry which is preliminary data.</text>
</comment>
<name>A0ABX0HGU6_9BACT</name>
<proteinExistence type="predicted"/>
<evidence type="ECO:0000313" key="2">
    <source>
        <dbReference type="Proteomes" id="UP000649799"/>
    </source>
</evidence>
<protein>
    <submittedName>
        <fullName evidence="1">Uncharacterized protein</fullName>
    </submittedName>
</protein>
<accession>A0ABX0HGU6</accession>
<reference evidence="1 2" key="1">
    <citation type="submission" date="2020-03" db="EMBL/GenBank/DDBJ databases">
        <title>Cyclobacterium plantarum sp. nov., a marine bacterium isolated from a coastal-marine wetland.</title>
        <authorList>
            <person name="Sanchez-Porro C."/>
            <person name="Ventosa A."/>
            <person name="Amoozegar M."/>
        </authorList>
    </citation>
    <scope>NUCLEOTIDE SEQUENCE [LARGE SCALE GENOMIC DNA]</scope>
    <source>
        <strain evidence="1 2">GBPx2</strain>
    </source>
</reference>
<dbReference type="RefSeq" id="WP_166150480.1">
    <property type="nucleotide sequence ID" value="NZ_JAANYN010000011.1"/>
</dbReference>
<sequence>MNFKSTHFWAVVLMLACQPDPEKPTYREAFLEDQQKVSGFFQLQFPKDQLKALD</sequence>
<keyword evidence="2" id="KW-1185">Reference proteome</keyword>
<dbReference type="PROSITE" id="PS51257">
    <property type="entry name" value="PROKAR_LIPOPROTEIN"/>
    <property type="match status" value="1"/>
</dbReference>
<dbReference type="EMBL" id="JAANYN010000011">
    <property type="protein sequence ID" value="NHE59270.1"/>
    <property type="molecule type" value="Genomic_DNA"/>
</dbReference>